<proteinExistence type="predicted"/>
<gene>
    <name evidence="2" type="ORF">SBAD_LOCUS1089</name>
</gene>
<accession>A0A183IBU5</accession>
<reference evidence="4" key="1">
    <citation type="submission" date="2016-06" db="UniProtKB">
        <authorList>
            <consortium name="WormBaseParasite"/>
        </authorList>
    </citation>
    <scope>IDENTIFICATION</scope>
</reference>
<evidence type="ECO:0000313" key="4">
    <source>
        <dbReference type="WBParaSite" id="SBAD_0000112101-mRNA-1"/>
    </source>
</evidence>
<dbReference type="Proteomes" id="UP000270296">
    <property type="component" value="Unassembled WGS sequence"/>
</dbReference>
<dbReference type="AlphaFoldDB" id="A0A183IBU5"/>
<evidence type="ECO:0000313" key="3">
    <source>
        <dbReference type="Proteomes" id="UP000270296"/>
    </source>
</evidence>
<feature type="region of interest" description="Disordered" evidence="1">
    <location>
        <begin position="1"/>
        <end position="29"/>
    </location>
</feature>
<evidence type="ECO:0000256" key="1">
    <source>
        <dbReference type="SAM" id="MobiDB-lite"/>
    </source>
</evidence>
<dbReference type="WBParaSite" id="SBAD_0000112101-mRNA-1">
    <property type="protein sequence ID" value="SBAD_0000112101-mRNA-1"/>
    <property type="gene ID" value="SBAD_0000112101"/>
</dbReference>
<dbReference type="EMBL" id="UZAM01006706">
    <property type="protein sequence ID" value="VDO93167.1"/>
    <property type="molecule type" value="Genomic_DNA"/>
</dbReference>
<organism evidence="4">
    <name type="scientific">Soboliphyme baturini</name>
    <dbReference type="NCBI Taxonomy" id="241478"/>
    <lineage>
        <taxon>Eukaryota</taxon>
        <taxon>Metazoa</taxon>
        <taxon>Ecdysozoa</taxon>
        <taxon>Nematoda</taxon>
        <taxon>Enoplea</taxon>
        <taxon>Dorylaimia</taxon>
        <taxon>Dioctophymatida</taxon>
        <taxon>Dioctophymatoidea</taxon>
        <taxon>Soboliphymatidae</taxon>
        <taxon>Soboliphyme</taxon>
    </lineage>
</organism>
<protein>
    <submittedName>
        <fullName evidence="2 4">Uncharacterized protein</fullName>
    </submittedName>
</protein>
<sequence>MAPTLFRGSRKSGSFPLDRSSGTNALSTSCGQKTIELSHPCPLPPKTHSGTGPFLGMNHPQTWQDLASQGRYRQLVFNLIFRMGFTHRAAAGFVKPCYDPEAVANEDDEDDGNDNDDVEWCDHRHQIILVGQQDRNDAGFCCC</sequence>
<dbReference type="PROSITE" id="PS51257">
    <property type="entry name" value="PROKAR_LIPOPROTEIN"/>
    <property type="match status" value="1"/>
</dbReference>
<feature type="compositionally biased region" description="Polar residues" evidence="1">
    <location>
        <begin position="20"/>
        <end position="29"/>
    </location>
</feature>
<keyword evidence="3" id="KW-1185">Reference proteome</keyword>
<name>A0A183IBU5_9BILA</name>
<evidence type="ECO:0000313" key="2">
    <source>
        <dbReference type="EMBL" id="VDO93167.1"/>
    </source>
</evidence>
<reference evidence="2 3" key="2">
    <citation type="submission" date="2018-11" db="EMBL/GenBank/DDBJ databases">
        <authorList>
            <consortium name="Pathogen Informatics"/>
        </authorList>
    </citation>
    <scope>NUCLEOTIDE SEQUENCE [LARGE SCALE GENOMIC DNA]</scope>
</reference>